<dbReference type="InterPro" id="IPR001647">
    <property type="entry name" value="HTH_TetR"/>
</dbReference>
<sequence>MVRWQPGTRERLQATALQLFTEHGYDETTVAEIAAAADVTERTFFRHFVDKREVLFAGQDDFVGMFTGPVTDAPAGTPPFTLVRRALDSAAGFFPDDRRAWSRSRQRVIDGVPALGERELGKLANLKVHLGTSLRTHGIGEPAATIAAETAVTVFHLSFAQWIADGEDRDFATIVHERLEALTEVVHPAS</sequence>
<dbReference type="InterPro" id="IPR050109">
    <property type="entry name" value="HTH-type_TetR-like_transc_reg"/>
</dbReference>
<keyword evidence="7" id="KW-1185">Reference proteome</keyword>
<organism evidence="6 7">
    <name type="scientific">Curtobacterium caseinilyticum</name>
    <dbReference type="NCBI Taxonomy" id="3055137"/>
    <lineage>
        <taxon>Bacteria</taxon>
        <taxon>Bacillati</taxon>
        <taxon>Actinomycetota</taxon>
        <taxon>Actinomycetes</taxon>
        <taxon>Micrococcales</taxon>
        <taxon>Microbacteriaceae</taxon>
        <taxon>Curtobacterium</taxon>
    </lineage>
</organism>
<evidence type="ECO:0000256" key="3">
    <source>
        <dbReference type="ARBA" id="ARBA00023163"/>
    </source>
</evidence>
<dbReference type="RefSeq" id="WP_289472110.1">
    <property type="nucleotide sequence ID" value="NZ_JAUCMN010000002.1"/>
</dbReference>
<reference evidence="6 7" key="1">
    <citation type="submission" date="2023-06" db="EMBL/GenBank/DDBJ databases">
        <authorList>
            <person name="Feng G."/>
            <person name="Li J."/>
            <person name="Zhu H."/>
        </authorList>
    </citation>
    <scope>NUCLEOTIDE SEQUENCE [LARGE SCALE GENOMIC DNA]</scope>
    <source>
        <strain evidence="6 7">RHCKG28</strain>
    </source>
</reference>
<evidence type="ECO:0000256" key="2">
    <source>
        <dbReference type="ARBA" id="ARBA00023125"/>
    </source>
</evidence>
<proteinExistence type="predicted"/>
<dbReference type="InterPro" id="IPR023772">
    <property type="entry name" value="DNA-bd_HTH_TetR-type_CS"/>
</dbReference>
<evidence type="ECO:0000256" key="1">
    <source>
        <dbReference type="ARBA" id="ARBA00023015"/>
    </source>
</evidence>
<protein>
    <submittedName>
        <fullName evidence="6">TetR/AcrR family transcriptional regulator</fullName>
    </submittedName>
</protein>
<dbReference type="Pfam" id="PF00440">
    <property type="entry name" value="TetR_N"/>
    <property type="match status" value="1"/>
</dbReference>
<dbReference type="PANTHER" id="PTHR30055:SF238">
    <property type="entry name" value="MYCOFACTOCIN BIOSYNTHESIS TRANSCRIPTIONAL REGULATOR MFTR-RELATED"/>
    <property type="match status" value="1"/>
</dbReference>
<dbReference type="Pfam" id="PF17754">
    <property type="entry name" value="TetR_C_14"/>
    <property type="match status" value="1"/>
</dbReference>
<dbReference type="Proteomes" id="UP001236404">
    <property type="component" value="Unassembled WGS sequence"/>
</dbReference>
<dbReference type="PRINTS" id="PR00455">
    <property type="entry name" value="HTHTETR"/>
</dbReference>
<dbReference type="InterPro" id="IPR009057">
    <property type="entry name" value="Homeodomain-like_sf"/>
</dbReference>
<gene>
    <name evidence="6" type="ORF">QUG93_02800</name>
</gene>
<accession>A0ABT7TLZ3</accession>
<feature type="domain" description="HTH tetR-type" evidence="5">
    <location>
        <begin position="6"/>
        <end position="66"/>
    </location>
</feature>
<dbReference type="EMBL" id="JAUCMN010000002">
    <property type="protein sequence ID" value="MDM7890606.1"/>
    <property type="molecule type" value="Genomic_DNA"/>
</dbReference>
<evidence type="ECO:0000313" key="6">
    <source>
        <dbReference type="EMBL" id="MDM7890606.1"/>
    </source>
</evidence>
<evidence type="ECO:0000256" key="4">
    <source>
        <dbReference type="PROSITE-ProRule" id="PRU00335"/>
    </source>
</evidence>
<keyword evidence="2 4" id="KW-0238">DNA-binding</keyword>
<dbReference type="PANTHER" id="PTHR30055">
    <property type="entry name" value="HTH-TYPE TRANSCRIPTIONAL REGULATOR RUTR"/>
    <property type="match status" value="1"/>
</dbReference>
<dbReference type="InterPro" id="IPR041347">
    <property type="entry name" value="MftR_C"/>
</dbReference>
<evidence type="ECO:0000259" key="5">
    <source>
        <dbReference type="PROSITE" id="PS50977"/>
    </source>
</evidence>
<evidence type="ECO:0000313" key="7">
    <source>
        <dbReference type="Proteomes" id="UP001236404"/>
    </source>
</evidence>
<keyword evidence="3" id="KW-0804">Transcription</keyword>
<feature type="DNA-binding region" description="H-T-H motif" evidence="4">
    <location>
        <begin position="29"/>
        <end position="48"/>
    </location>
</feature>
<comment type="caution">
    <text evidence="6">The sequence shown here is derived from an EMBL/GenBank/DDBJ whole genome shotgun (WGS) entry which is preliminary data.</text>
</comment>
<name>A0ABT7TLZ3_9MICO</name>
<keyword evidence="1" id="KW-0805">Transcription regulation</keyword>
<dbReference type="PROSITE" id="PS01081">
    <property type="entry name" value="HTH_TETR_1"/>
    <property type="match status" value="1"/>
</dbReference>
<dbReference type="SUPFAM" id="SSF46689">
    <property type="entry name" value="Homeodomain-like"/>
    <property type="match status" value="1"/>
</dbReference>
<dbReference type="PROSITE" id="PS50977">
    <property type="entry name" value="HTH_TETR_2"/>
    <property type="match status" value="1"/>
</dbReference>
<dbReference type="Gene3D" id="1.10.357.10">
    <property type="entry name" value="Tetracycline Repressor, domain 2"/>
    <property type="match status" value="1"/>
</dbReference>